<evidence type="ECO:0000256" key="13">
    <source>
        <dbReference type="RuleBase" id="RU003616"/>
    </source>
</evidence>
<dbReference type="InterPro" id="IPR008978">
    <property type="entry name" value="HSP20-like_chaperone"/>
</dbReference>
<dbReference type="GO" id="GO:0051082">
    <property type="term" value="F:unfolded protein binding"/>
    <property type="evidence" value="ECO:0007669"/>
    <property type="project" value="TreeGrafter"/>
</dbReference>
<keyword evidence="8" id="KW-0479">Metal-binding</keyword>
<evidence type="ECO:0000256" key="1">
    <source>
        <dbReference type="ARBA" id="ARBA00003785"/>
    </source>
</evidence>
<name>A0A8J5ZVD0_GALPY</name>
<sequence>MRPPGHAVPGHGSAPRRSPAARTASTGRESGAPRTVVGCANAQRSLRNEGAAPALGVSRGPQCPATMDVAAQHPWPSWAPGPPCSSRLFDQFFGEGLWEHGLQRFPPSTLSPCCRPAPFRRALDSGMSEVRADRDELLILLDVRHFSPEDLTVRALGGFVEIHGKHRERQDDHGCVSREFRRRYRLPPDVDPQALSCSLAADGTLTVSGPREPAGAAAGRREPAVLVSLEEPGLVPSS</sequence>
<dbReference type="GO" id="GO:0046872">
    <property type="term" value="F:metal ion binding"/>
    <property type="evidence" value="ECO:0007669"/>
    <property type="project" value="UniProtKB-KW"/>
</dbReference>
<comment type="caution">
    <text evidence="16">The sequence shown here is derived from an EMBL/GenBank/DDBJ whole genome shotgun (WGS) entry which is preliminary data.</text>
</comment>
<keyword evidence="9" id="KW-0862">Zinc</keyword>
<evidence type="ECO:0000256" key="5">
    <source>
        <dbReference type="ARBA" id="ARBA00022490"/>
    </source>
</evidence>
<protein>
    <recommendedName>
        <fullName evidence="4">Alpha-crystallin A chain</fullName>
    </recommendedName>
</protein>
<evidence type="ECO:0000256" key="11">
    <source>
        <dbReference type="ARBA" id="ARBA00023242"/>
    </source>
</evidence>
<dbReference type="InterPro" id="IPR002068">
    <property type="entry name" value="A-crystallin/Hsp20_dom"/>
</dbReference>
<keyword evidence="6" id="KW-0597">Phosphoprotein</keyword>
<dbReference type="EMBL" id="JAGFMF010012120">
    <property type="protein sequence ID" value="KAG8507165.1"/>
    <property type="molecule type" value="Genomic_DNA"/>
</dbReference>
<evidence type="ECO:0000256" key="7">
    <source>
        <dbReference type="ARBA" id="ARBA00022613"/>
    </source>
</evidence>
<evidence type="ECO:0000259" key="15">
    <source>
        <dbReference type="PROSITE" id="PS01031"/>
    </source>
</evidence>
<keyword evidence="11" id="KW-0539">Nucleus</keyword>
<dbReference type="InterPro" id="IPR001436">
    <property type="entry name" value="Alpha-crystallin/sHSP_animal"/>
</dbReference>
<keyword evidence="7" id="KW-0273">Eye lens protein</keyword>
<dbReference type="Gene3D" id="2.60.40.790">
    <property type="match status" value="1"/>
</dbReference>
<gene>
    <name evidence="16" type="ORF">J0S82_019456</name>
</gene>
<dbReference type="OrthoDB" id="1431247at2759"/>
<evidence type="ECO:0000256" key="9">
    <source>
        <dbReference type="ARBA" id="ARBA00022833"/>
    </source>
</evidence>
<evidence type="ECO:0000256" key="4">
    <source>
        <dbReference type="ARBA" id="ARBA00018827"/>
    </source>
</evidence>
<dbReference type="GO" id="GO:0005212">
    <property type="term" value="F:structural constituent of eye lens"/>
    <property type="evidence" value="ECO:0007669"/>
    <property type="project" value="UniProtKB-KW"/>
</dbReference>
<dbReference type="PRINTS" id="PR00299">
    <property type="entry name" value="ACRYSTALLIN"/>
</dbReference>
<dbReference type="Pfam" id="PF00525">
    <property type="entry name" value="Crystallin"/>
    <property type="match status" value="1"/>
</dbReference>
<dbReference type="AlphaFoldDB" id="A0A8J5ZVD0"/>
<reference evidence="16" key="1">
    <citation type="journal article" date="2021" name="Evol. Appl.">
        <title>The genome of the Pyrenean desman and the effects of bottlenecks and inbreeding on the genomic landscape of an endangered species.</title>
        <authorList>
            <person name="Escoda L."/>
            <person name="Castresana J."/>
        </authorList>
    </citation>
    <scope>NUCLEOTIDE SEQUENCE</scope>
    <source>
        <strain evidence="16">IBE-C5619</strain>
    </source>
</reference>
<comment type="similarity">
    <text evidence="12 13">Belongs to the small heat shock protein (HSP20) family.</text>
</comment>
<dbReference type="GO" id="GO:0042026">
    <property type="term" value="P:protein refolding"/>
    <property type="evidence" value="ECO:0007669"/>
    <property type="project" value="TreeGrafter"/>
</dbReference>
<dbReference type="SUPFAM" id="SSF49764">
    <property type="entry name" value="HSP20-like chaperones"/>
    <property type="match status" value="1"/>
</dbReference>
<organism evidence="16 17">
    <name type="scientific">Galemys pyrenaicus</name>
    <name type="common">Iberian desman</name>
    <name type="synonym">Pyrenean desman</name>
    <dbReference type="NCBI Taxonomy" id="202257"/>
    <lineage>
        <taxon>Eukaryota</taxon>
        <taxon>Metazoa</taxon>
        <taxon>Chordata</taxon>
        <taxon>Craniata</taxon>
        <taxon>Vertebrata</taxon>
        <taxon>Euteleostomi</taxon>
        <taxon>Mammalia</taxon>
        <taxon>Eutheria</taxon>
        <taxon>Laurasiatheria</taxon>
        <taxon>Eulipotyphla</taxon>
        <taxon>Talpidae</taxon>
        <taxon>Galemys</taxon>
    </lineage>
</organism>
<feature type="region of interest" description="Disordered" evidence="14">
    <location>
        <begin position="1"/>
        <end position="36"/>
    </location>
</feature>
<dbReference type="Proteomes" id="UP000700334">
    <property type="component" value="Unassembled WGS sequence"/>
</dbReference>
<evidence type="ECO:0000256" key="8">
    <source>
        <dbReference type="ARBA" id="ARBA00022723"/>
    </source>
</evidence>
<feature type="domain" description="SHSP" evidence="15">
    <location>
        <begin position="118"/>
        <end position="228"/>
    </location>
</feature>
<dbReference type="GO" id="GO:0005634">
    <property type="term" value="C:nucleus"/>
    <property type="evidence" value="ECO:0007669"/>
    <property type="project" value="UniProtKB-SubCell"/>
</dbReference>
<dbReference type="PANTHER" id="PTHR45640">
    <property type="entry name" value="HEAT SHOCK PROTEIN HSP-12.2-RELATED"/>
    <property type="match status" value="1"/>
</dbReference>
<keyword evidence="5" id="KW-0963">Cytoplasm</keyword>
<dbReference type="PANTHER" id="PTHR45640:SF14">
    <property type="entry name" value="ALPHA-CRYSTALLIN A CHAIN"/>
    <property type="match status" value="1"/>
</dbReference>
<dbReference type="GO" id="GO:0043066">
    <property type="term" value="P:negative regulation of apoptotic process"/>
    <property type="evidence" value="ECO:0007669"/>
    <property type="project" value="TreeGrafter"/>
</dbReference>
<feature type="compositionally biased region" description="Low complexity" evidence="14">
    <location>
        <begin position="12"/>
        <end position="28"/>
    </location>
</feature>
<evidence type="ECO:0000256" key="12">
    <source>
        <dbReference type="PROSITE-ProRule" id="PRU00285"/>
    </source>
</evidence>
<keyword evidence="17" id="KW-1185">Reference proteome</keyword>
<evidence type="ECO:0000256" key="2">
    <source>
        <dbReference type="ARBA" id="ARBA00004123"/>
    </source>
</evidence>
<comment type="function">
    <text evidence="1">Contributes to the transparency and refractive index of the lens. Acts as a chaperone, preventing aggregation of various proteins under a wide range of stress conditions. Required for the correct formation of lens intermediate filaments as part of a complex composed of BFSP1, BFSP2 and CRYAA.</text>
</comment>
<evidence type="ECO:0000313" key="17">
    <source>
        <dbReference type="Proteomes" id="UP000700334"/>
    </source>
</evidence>
<comment type="subcellular location">
    <subcellularLocation>
        <location evidence="3">Cytoplasm</location>
    </subcellularLocation>
    <subcellularLocation>
        <location evidence="2">Nucleus</location>
    </subcellularLocation>
</comment>
<dbReference type="InterPro" id="IPR003090">
    <property type="entry name" value="Alpha-crystallin_N"/>
</dbReference>
<evidence type="ECO:0000256" key="10">
    <source>
        <dbReference type="ARBA" id="ARBA00023186"/>
    </source>
</evidence>
<evidence type="ECO:0000256" key="6">
    <source>
        <dbReference type="ARBA" id="ARBA00022553"/>
    </source>
</evidence>
<evidence type="ECO:0000256" key="3">
    <source>
        <dbReference type="ARBA" id="ARBA00004496"/>
    </source>
</evidence>
<evidence type="ECO:0000313" key="16">
    <source>
        <dbReference type="EMBL" id="KAG8507165.1"/>
    </source>
</evidence>
<dbReference type="GO" id="GO:0002088">
    <property type="term" value="P:lens development in camera-type eye"/>
    <property type="evidence" value="ECO:0007669"/>
    <property type="project" value="TreeGrafter"/>
</dbReference>
<dbReference type="GO" id="GO:0009408">
    <property type="term" value="P:response to heat"/>
    <property type="evidence" value="ECO:0007669"/>
    <property type="project" value="TreeGrafter"/>
</dbReference>
<dbReference type="PROSITE" id="PS01031">
    <property type="entry name" value="SHSP"/>
    <property type="match status" value="1"/>
</dbReference>
<evidence type="ECO:0000256" key="14">
    <source>
        <dbReference type="SAM" id="MobiDB-lite"/>
    </source>
</evidence>
<dbReference type="GO" id="GO:0005737">
    <property type="term" value="C:cytoplasm"/>
    <property type="evidence" value="ECO:0007669"/>
    <property type="project" value="UniProtKB-SubCell"/>
</dbReference>
<keyword evidence="10" id="KW-0143">Chaperone</keyword>
<proteinExistence type="inferred from homology"/>
<accession>A0A8J5ZVD0</accession>
<dbReference type="Pfam" id="PF00011">
    <property type="entry name" value="HSP20"/>
    <property type="match status" value="1"/>
</dbReference>